<dbReference type="SUPFAM" id="SSF51905">
    <property type="entry name" value="FAD/NAD(P)-binding domain"/>
    <property type="match status" value="2"/>
</dbReference>
<keyword evidence="1" id="KW-0560">Oxidoreductase</keyword>
<evidence type="ECO:0000313" key="4">
    <source>
        <dbReference type="Proteomes" id="UP000588586"/>
    </source>
</evidence>
<dbReference type="RefSeq" id="WP_171241692.1">
    <property type="nucleotide sequence ID" value="NZ_JABEPQ010000001.1"/>
</dbReference>
<sequence>MTQAPARETVEPDRAADQAAYPPATDTTGTDATDTTGTDPAARVDAWLAKFESALAADDAQGVAALFATDSYWRDLVAFTWNIKTVEGRDQVADLVTQTAKQTAAQGFSTTEPPTQDDGVVTAWLSFDTAVGRGGGLLRLVEEDGEDRAWTLLTTLQELTGHEEPRGPKRPMGAEHGIDKDRRTWKEKRELEESTLGTTEQPYVLVIGGGQGGIAMGARLRQLGVPSLVVDAHDRPGDQWRGRYKSLCLHDPVWYDHLPYLKFPDNWPVFAPKDKIGDWLESYVKIMEVPYWSKTRALSARWSEDDQKWTVEVDRDGERLTLTPTQLVFATGMSGKPRIPEVPGIDVFQGDVHHSSQHPGPDRYAGKRAVVIGSNNSSFDICGALWEHGADVTMVQRSSTHIVKSASLMEYGLGDLYSERAVAAGVTTEKADLIFASLPYRILHTFQIPAYEKMAEVDKDFYERLEASGFWHDWGDDGSGLFMKYLRRGSGYYIDVGAADLVANGDVKLVHGQVDHLTQDALVLADGTELPADVVVFATGYNSMNGWVADLVDQETADRLGKCWGLGSDTTKDPGPWEGEQRNMWKPTQVTNLWMHGGNLHQSRHYSLYLALQLKARYEGIDTPVYGLQEVHHTG</sequence>
<evidence type="ECO:0000313" key="3">
    <source>
        <dbReference type="EMBL" id="NNM44550.1"/>
    </source>
</evidence>
<dbReference type="AlphaFoldDB" id="A0A849H427"/>
<organism evidence="3 4">
    <name type="scientific">Knoellia koreensis</name>
    <dbReference type="NCBI Taxonomy" id="2730921"/>
    <lineage>
        <taxon>Bacteria</taxon>
        <taxon>Bacillati</taxon>
        <taxon>Actinomycetota</taxon>
        <taxon>Actinomycetes</taxon>
        <taxon>Micrococcales</taxon>
        <taxon>Intrasporangiaceae</taxon>
        <taxon>Knoellia</taxon>
    </lineage>
</organism>
<gene>
    <name evidence="3" type="ORF">HJG52_00820</name>
</gene>
<evidence type="ECO:0000256" key="1">
    <source>
        <dbReference type="ARBA" id="ARBA00023002"/>
    </source>
</evidence>
<dbReference type="EMBL" id="JABEPQ010000001">
    <property type="protein sequence ID" value="NNM44550.1"/>
    <property type="molecule type" value="Genomic_DNA"/>
</dbReference>
<dbReference type="SUPFAM" id="SSF54427">
    <property type="entry name" value="NTF2-like"/>
    <property type="match status" value="1"/>
</dbReference>
<dbReference type="PANTHER" id="PTHR43539:SF68">
    <property type="entry name" value="FLAVIN-BINDING MONOOXYGENASE-LIKE PROTEIN (AFU_ORTHOLOGUE AFUA_4G09220)"/>
    <property type="match status" value="1"/>
</dbReference>
<dbReference type="PRINTS" id="PR00411">
    <property type="entry name" value="PNDRDTASEI"/>
</dbReference>
<dbReference type="GO" id="GO:0004497">
    <property type="term" value="F:monooxygenase activity"/>
    <property type="evidence" value="ECO:0007669"/>
    <property type="project" value="TreeGrafter"/>
</dbReference>
<dbReference type="Gene3D" id="3.50.50.60">
    <property type="entry name" value="FAD/NAD(P)-binding domain"/>
    <property type="match status" value="2"/>
</dbReference>
<dbReference type="Pfam" id="PF13738">
    <property type="entry name" value="Pyr_redox_3"/>
    <property type="match status" value="1"/>
</dbReference>
<name>A0A849H427_9MICO</name>
<reference evidence="3 4" key="1">
    <citation type="submission" date="2020-04" db="EMBL/GenBank/DDBJ databases">
        <title>Knoellia sp. isolate from air conditioner.</title>
        <authorList>
            <person name="Chea S."/>
            <person name="Kim D.-U."/>
        </authorList>
    </citation>
    <scope>NUCLEOTIDE SEQUENCE [LARGE SCALE GENOMIC DNA]</scope>
    <source>
        <strain evidence="3 4">DB2414S</strain>
    </source>
</reference>
<keyword evidence="4" id="KW-1185">Reference proteome</keyword>
<protein>
    <submittedName>
        <fullName evidence="3">NAD(P)/FAD-dependent oxidoreductase</fullName>
    </submittedName>
</protein>
<evidence type="ECO:0000256" key="2">
    <source>
        <dbReference type="SAM" id="MobiDB-lite"/>
    </source>
</evidence>
<accession>A0A849H427</accession>
<proteinExistence type="predicted"/>
<comment type="caution">
    <text evidence="3">The sequence shown here is derived from an EMBL/GenBank/DDBJ whole genome shotgun (WGS) entry which is preliminary data.</text>
</comment>
<feature type="region of interest" description="Disordered" evidence="2">
    <location>
        <begin position="1"/>
        <end position="39"/>
    </location>
</feature>
<dbReference type="InterPro" id="IPR032710">
    <property type="entry name" value="NTF2-like_dom_sf"/>
</dbReference>
<dbReference type="InterPro" id="IPR036188">
    <property type="entry name" value="FAD/NAD-bd_sf"/>
</dbReference>
<dbReference type="PANTHER" id="PTHR43539">
    <property type="entry name" value="FLAVIN-BINDING MONOOXYGENASE-LIKE PROTEIN (AFU_ORTHOLOGUE AFUA_4G09220)"/>
    <property type="match status" value="1"/>
</dbReference>
<dbReference type="InterPro" id="IPR050982">
    <property type="entry name" value="Auxin_biosynth/cation_transpt"/>
</dbReference>
<feature type="compositionally biased region" description="Low complexity" evidence="2">
    <location>
        <begin position="22"/>
        <end position="39"/>
    </location>
</feature>
<dbReference type="Gene3D" id="3.10.450.50">
    <property type="match status" value="1"/>
</dbReference>
<dbReference type="Proteomes" id="UP000588586">
    <property type="component" value="Unassembled WGS sequence"/>
</dbReference>
<dbReference type="GO" id="GO:0050660">
    <property type="term" value="F:flavin adenine dinucleotide binding"/>
    <property type="evidence" value="ECO:0007669"/>
    <property type="project" value="TreeGrafter"/>
</dbReference>